<dbReference type="Gene3D" id="3.40.1090.10">
    <property type="entry name" value="Cytosolic phospholipase A2 catalytic domain"/>
    <property type="match status" value="1"/>
</dbReference>
<keyword evidence="1 2" id="KW-0443">Lipid metabolism</keyword>
<keyword evidence="6" id="KW-1185">Reference proteome</keyword>
<feature type="active site" description="Proton acceptor" evidence="2">
    <location>
        <position position="216"/>
    </location>
</feature>
<dbReference type="InterPro" id="IPR016035">
    <property type="entry name" value="Acyl_Trfase/lysoPLipase"/>
</dbReference>
<accession>A0ABN8EZF9</accession>
<evidence type="ECO:0000256" key="3">
    <source>
        <dbReference type="SAM" id="SignalP"/>
    </source>
</evidence>
<dbReference type="PANTHER" id="PTHR46394:SF1">
    <property type="entry name" value="PNPLA DOMAIN-CONTAINING PROTEIN"/>
    <property type="match status" value="1"/>
</dbReference>
<feature type="short sequence motif" description="DGA/G" evidence="2">
    <location>
        <begin position="216"/>
        <end position="218"/>
    </location>
</feature>
<name>A0ABN8EZF9_9BACT</name>
<feature type="signal peptide" evidence="3">
    <location>
        <begin position="1"/>
        <end position="19"/>
    </location>
</feature>
<dbReference type="InterPro" id="IPR002641">
    <property type="entry name" value="PNPLA_dom"/>
</dbReference>
<dbReference type="Proteomes" id="UP000837932">
    <property type="component" value="Unassembled WGS sequence"/>
</dbReference>
<comment type="caution">
    <text evidence="5">The sequence shown here is derived from an EMBL/GenBank/DDBJ whole genome shotgun (WGS) entry which is preliminary data.</text>
</comment>
<dbReference type="PANTHER" id="PTHR46394">
    <property type="entry name" value="ANNEXIN"/>
    <property type="match status" value="1"/>
</dbReference>
<keyword evidence="2" id="KW-0442">Lipid degradation</keyword>
<evidence type="ECO:0000313" key="5">
    <source>
        <dbReference type="EMBL" id="CAH0996592.1"/>
    </source>
</evidence>
<dbReference type="EMBL" id="CAKLPY010000002">
    <property type="protein sequence ID" value="CAH0996592.1"/>
    <property type="molecule type" value="Genomic_DNA"/>
</dbReference>
<protein>
    <recommendedName>
        <fullName evidence="4">PNPLA domain-containing protein</fullName>
    </recommendedName>
</protein>
<feature type="active site" description="Nucleophile" evidence="2">
    <location>
        <position position="62"/>
    </location>
</feature>
<dbReference type="InterPro" id="IPR052580">
    <property type="entry name" value="Lipid_Hydrolase"/>
</dbReference>
<keyword evidence="2" id="KW-0378">Hydrolase</keyword>
<feature type="domain" description="PNPLA" evidence="4">
    <location>
        <begin position="27"/>
        <end position="229"/>
    </location>
</feature>
<dbReference type="RefSeq" id="WP_238807145.1">
    <property type="nucleotide sequence ID" value="NZ_CAKLPY010000002.1"/>
</dbReference>
<evidence type="ECO:0000259" key="4">
    <source>
        <dbReference type="PROSITE" id="PS51635"/>
    </source>
</evidence>
<dbReference type="SUPFAM" id="SSF52151">
    <property type="entry name" value="FabD/lysophospholipase-like"/>
    <property type="match status" value="1"/>
</dbReference>
<evidence type="ECO:0000256" key="2">
    <source>
        <dbReference type="PROSITE-ProRule" id="PRU01161"/>
    </source>
</evidence>
<dbReference type="Pfam" id="PF01734">
    <property type="entry name" value="Patatin"/>
    <property type="match status" value="1"/>
</dbReference>
<proteinExistence type="predicted"/>
<reference evidence="5" key="1">
    <citation type="submission" date="2021-12" db="EMBL/GenBank/DDBJ databases">
        <authorList>
            <person name="Rodrigo-Torres L."/>
            <person name="Arahal R. D."/>
            <person name="Lucena T."/>
        </authorList>
    </citation>
    <scope>NUCLEOTIDE SEQUENCE</scope>
    <source>
        <strain evidence="5">CECT 8858</strain>
    </source>
</reference>
<feature type="short sequence motif" description="GXSXG" evidence="2">
    <location>
        <begin position="60"/>
        <end position="64"/>
    </location>
</feature>
<evidence type="ECO:0000256" key="1">
    <source>
        <dbReference type="ARBA" id="ARBA00023098"/>
    </source>
</evidence>
<sequence length="343" mass="38932">MRKISQLFICLLFSSVVFAQEKSYKNLVMEGGGAKGIAYGGALVELENRGILPQIQRVGGTSAGAIQACLLAVGYSAEEIAQIIADTPIETFNDDGTVFRAGKRFLKNFGWYEGKNFLETIQKLIIDRTNNADLTFAELHELAKTVPFRDLYVTGVNLTKQKLEIFSYETYPNMRICDAIRISMSVPLYYKAVYVNPKGRIIEKPLPIDNCSVFVDGGLLLNYPIEIFDESKYLSAATDTTITKPIFNTETLGLRLERCEQIDHEIRFREGFAPFAIQDFKTYVSALYNIMTESVSRPKPEDITRTIYINDYDMSPRVRKLSEEEKQKMMTSGRQGVIEFFQR</sequence>
<gene>
    <name evidence="5" type="ORF">EMA8858_02724</name>
</gene>
<evidence type="ECO:0000313" key="6">
    <source>
        <dbReference type="Proteomes" id="UP000837932"/>
    </source>
</evidence>
<dbReference type="CDD" id="cd07207">
    <property type="entry name" value="Pat_ExoU_VipD_like"/>
    <property type="match status" value="1"/>
</dbReference>
<feature type="chain" id="PRO_5047434668" description="PNPLA domain-containing protein" evidence="3">
    <location>
        <begin position="20"/>
        <end position="343"/>
    </location>
</feature>
<organism evidence="5 6">
    <name type="scientific">Emticicia aquatica</name>
    <dbReference type="NCBI Taxonomy" id="1681835"/>
    <lineage>
        <taxon>Bacteria</taxon>
        <taxon>Pseudomonadati</taxon>
        <taxon>Bacteroidota</taxon>
        <taxon>Cytophagia</taxon>
        <taxon>Cytophagales</taxon>
        <taxon>Leadbetterellaceae</taxon>
        <taxon>Emticicia</taxon>
    </lineage>
</organism>
<dbReference type="PROSITE" id="PS51635">
    <property type="entry name" value="PNPLA"/>
    <property type="match status" value="1"/>
</dbReference>
<feature type="short sequence motif" description="GXGXXG" evidence="2">
    <location>
        <begin position="31"/>
        <end position="36"/>
    </location>
</feature>
<keyword evidence="3" id="KW-0732">Signal</keyword>